<dbReference type="STRING" id="560555.BST30_25305"/>
<dbReference type="Gene3D" id="3.40.1000.70">
    <property type="entry name" value="PknH-like extracellular domain"/>
    <property type="match status" value="1"/>
</dbReference>
<dbReference type="EMBL" id="MVHW01000043">
    <property type="protein sequence ID" value="ORA98776.1"/>
    <property type="molecule type" value="Genomic_DNA"/>
</dbReference>
<sequence length="322" mass="33768">MTEPTQNPFQHNPFGDTPFGSAPPGPPVYSAPPTPPPDRRPVNTLATLSVVFAFVFAPVGAILGHLGLRQVRRTGQRGRDRALVGIVLSYAVIVVVVGVLAVVNRSDSPAARTATPSTTARPPTVAASDLANMEPSLDDVKTITGDQLLIAGTTLHRPNIGNAMGQTLDRPECKVAIDAGIPDSYDTGVMLGFYMPAFIDRGDPYNTVAVGSAITAFLDSATAQAQQAKMLSTWSKCGASPSVQVTFPDGRPFTFQVKGPNSTGNGVSTMEFVTETEMSVHAVATKANVVIDLLVSYTGNGVDRARQAAVDVANQILNKIPG</sequence>
<feature type="transmembrane region" description="Helical" evidence="2">
    <location>
        <begin position="45"/>
        <end position="68"/>
    </location>
</feature>
<organism evidence="5 6">
    <name type="scientific">Mycobacterium mantenii</name>
    <dbReference type="NCBI Taxonomy" id="560555"/>
    <lineage>
        <taxon>Bacteria</taxon>
        <taxon>Bacillati</taxon>
        <taxon>Actinomycetota</taxon>
        <taxon>Actinomycetes</taxon>
        <taxon>Mycobacteriales</taxon>
        <taxon>Mycobacteriaceae</taxon>
        <taxon>Mycobacterium</taxon>
        <taxon>Mycobacterium avium complex (MAC)</taxon>
    </lineage>
</organism>
<dbReference type="AlphaFoldDB" id="A0A1X0FAD7"/>
<evidence type="ECO:0000313" key="6">
    <source>
        <dbReference type="Proteomes" id="UP000192760"/>
    </source>
</evidence>
<name>A0A1X0FAD7_MYCNT</name>
<dbReference type="Proteomes" id="UP000192760">
    <property type="component" value="Unassembled WGS sequence"/>
</dbReference>
<evidence type="ECO:0008006" key="7">
    <source>
        <dbReference type="Google" id="ProtNLM"/>
    </source>
</evidence>
<dbReference type="Pfam" id="PF14032">
    <property type="entry name" value="PknH_C"/>
    <property type="match status" value="1"/>
</dbReference>
<proteinExistence type="predicted"/>
<evidence type="ECO:0000313" key="5">
    <source>
        <dbReference type="EMBL" id="ORA98776.1"/>
    </source>
</evidence>
<protein>
    <recommendedName>
        <fullName evidence="7">Nuclease PIN</fullName>
    </recommendedName>
</protein>
<accession>A0A1X0FAD7</accession>
<keyword evidence="2" id="KW-1133">Transmembrane helix</keyword>
<feature type="region of interest" description="Disordered" evidence="1">
    <location>
        <begin position="1"/>
        <end position="40"/>
    </location>
</feature>
<feature type="compositionally biased region" description="Pro residues" evidence="1">
    <location>
        <begin position="21"/>
        <end position="36"/>
    </location>
</feature>
<keyword evidence="2" id="KW-0812">Transmembrane</keyword>
<dbReference type="InterPro" id="IPR025241">
    <property type="entry name" value="DUF4190"/>
</dbReference>
<evidence type="ECO:0000256" key="2">
    <source>
        <dbReference type="SAM" id="Phobius"/>
    </source>
</evidence>
<dbReference type="Pfam" id="PF13828">
    <property type="entry name" value="DUF4190"/>
    <property type="match status" value="1"/>
</dbReference>
<feature type="transmembrane region" description="Helical" evidence="2">
    <location>
        <begin position="80"/>
        <end position="103"/>
    </location>
</feature>
<dbReference type="InterPro" id="IPR038232">
    <property type="entry name" value="PknH-like_Extracell_sf"/>
</dbReference>
<gene>
    <name evidence="5" type="ORF">BST30_25305</name>
</gene>
<feature type="domain" description="DUF4190" evidence="3">
    <location>
        <begin position="47"/>
        <end position="97"/>
    </location>
</feature>
<feature type="domain" description="PknH-like extracellular" evidence="4">
    <location>
        <begin position="125"/>
        <end position="319"/>
    </location>
</feature>
<evidence type="ECO:0000259" key="4">
    <source>
        <dbReference type="Pfam" id="PF14032"/>
    </source>
</evidence>
<dbReference type="InterPro" id="IPR026954">
    <property type="entry name" value="PknH-like_Extracell"/>
</dbReference>
<feature type="compositionally biased region" description="Polar residues" evidence="1">
    <location>
        <begin position="1"/>
        <end position="10"/>
    </location>
</feature>
<keyword evidence="2" id="KW-0472">Membrane</keyword>
<comment type="caution">
    <text evidence="5">The sequence shown here is derived from an EMBL/GenBank/DDBJ whole genome shotgun (WGS) entry which is preliminary data.</text>
</comment>
<dbReference type="RefSeq" id="WP_083099232.1">
    <property type="nucleotide sequence ID" value="NZ_AP022590.1"/>
</dbReference>
<evidence type="ECO:0000259" key="3">
    <source>
        <dbReference type="Pfam" id="PF13828"/>
    </source>
</evidence>
<reference evidence="5 6" key="1">
    <citation type="submission" date="2017-02" db="EMBL/GenBank/DDBJ databases">
        <title>The new phylogeny of genus Mycobacterium.</title>
        <authorList>
            <person name="Tortoli E."/>
            <person name="Trovato A."/>
            <person name="Cirillo D.M."/>
        </authorList>
    </citation>
    <scope>NUCLEOTIDE SEQUENCE [LARGE SCALE GENOMIC DNA]</scope>
    <source>
        <strain evidence="5 6">DSM 45255</strain>
    </source>
</reference>
<evidence type="ECO:0000256" key="1">
    <source>
        <dbReference type="SAM" id="MobiDB-lite"/>
    </source>
</evidence>